<sequence>MTTTEELWCGAPPPFTDAVIAPPPGHEDQQQSLHSPSLPATRPPPEMLALPTSPALVTGAAPAVQVALAGGNLREGQLRFLWPASAAQLPWTAASPGTPASAGGTDWVWAVACEIDDAVARVACRQLGLNHTGASADGFPITWNSVKVWPAMRVTGPDSLVSNRPLFLGTSGMEANSPVYGMWRITCSGEEAALQECTFERFLGTRYDYKCEERFYWDLLKDYRAGVDPYDDDDDTRSGDVATEAVAGGVYCGAA</sequence>
<evidence type="ECO:0000313" key="4">
    <source>
        <dbReference type="EMBL" id="PNW76204.1"/>
    </source>
</evidence>
<gene>
    <name evidence="4" type="ORF">CHLRE_12g543950v5</name>
</gene>
<dbReference type="Proteomes" id="UP000006906">
    <property type="component" value="Chromosome 12"/>
</dbReference>
<reference evidence="4" key="2">
    <citation type="submission" date="2017-07" db="EMBL/GenBank/DDBJ databases">
        <title>WGS assembly of Chlamydomonas reinhardtii.</title>
        <authorList>
            <consortium name="Chlamydomonas Annotation Team"/>
            <consortium name="JGI Annotation Team"/>
            <person name="Merchant S.S."/>
            <person name="Prochnik S.E."/>
            <person name="Vallon O."/>
            <person name="Harris E.H."/>
            <person name="Karpowicz S.J."/>
            <person name="Witman G.B."/>
            <person name="Terry A."/>
            <person name="Salamov A."/>
            <person name="Fritz-Laylin L.K."/>
            <person name="Marechal-Drouard L."/>
            <person name="Marshall W.F."/>
            <person name="Qu L.H."/>
            <person name="Nelson D.R."/>
            <person name="Sanderfoot A.A."/>
            <person name="Spalding M.H."/>
            <person name="Kapitonov V.V."/>
            <person name="Ren Q."/>
            <person name="Ferris P."/>
            <person name="Lindquist E."/>
            <person name="Shapiro H."/>
            <person name="Lucas S.M."/>
            <person name="Grimwood J."/>
            <person name="Schmutz J."/>
            <person name="Grigoriev I.V."/>
            <person name="Rokhsar D.S."/>
        </authorList>
    </citation>
    <scope>NUCLEOTIDE SEQUENCE</scope>
    <source>
        <strain evidence="4">CC-503 cw92 mt+</strain>
    </source>
</reference>
<dbReference type="InterPro" id="IPR001190">
    <property type="entry name" value="SRCR"/>
</dbReference>
<dbReference type="Gramene" id="PNW76203">
    <property type="protein sequence ID" value="PNW76203"/>
    <property type="gene ID" value="CHLRE_12g543950v5"/>
</dbReference>
<evidence type="ECO:0000259" key="3">
    <source>
        <dbReference type="PROSITE" id="PS50287"/>
    </source>
</evidence>
<name>A0A2K3D6Q4_CHLRE</name>
<feature type="region of interest" description="Disordered" evidence="2">
    <location>
        <begin position="1"/>
        <end position="49"/>
    </location>
</feature>
<keyword evidence="1" id="KW-1015">Disulfide bond</keyword>
<dbReference type="GeneID" id="5719547"/>
<evidence type="ECO:0000313" key="5">
    <source>
        <dbReference type="Proteomes" id="UP000006906"/>
    </source>
</evidence>
<reference evidence="4 5" key="1">
    <citation type="journal article" date="2007" name="Science">
        <title>The Chlamydomonas genome reveals the evolution of key animal and plant functions.</title>
        <authorList>
            <person name="Merchant S.S."/>
            <person name="Prochnik S.E."/>
            <person name="Vallon O."/>
            <person name="Harris E.H."/>
            <person name="Karpowicz S.J."/>
            <person name="Witman G.B."/>
            <person name="Terry A."/>
            <person name="Salamov A."/>
            <person name="Fritz-Laylin L.K."/>
            <person name="Marechal-Drouard L."/>
            <person name="Marshall W.F."/>
            <person name="Qu L.H."/>
            <person name="Nelson D.R."/>
            <person name="Sanderfoot A.A."/>
            <person name="Spalding M.H."/>
            <person name="Kapitonov V.V."/>
            <person name="Ren Q."/>
            <person name="Ferris P."/>
            <person name="Lindquist E."/>
            <person name="Shapiro H."/>
            <person name="Lucas S.M."/>
            <person name="Grimwood J."/>
            <person name="Schmutz J."/>
            <person name="Cardol P."/>
            <person name="Cerutti H."/>
            <person name="Chanfreau G."/>
            <person name="Chen C.L."/>
            <person name="Cognat V."/>
            <person name="Croft M.T."/>
            <person name="Dent R."/>
            <person name="Dutcher S."/>
            <person name="Fernandez E."/>
            <person name="Fukuzawa H."/>
            <person name="Gonzalez-Ballester D."/>
            <person name="Gonzalez-Halphen D."/>
            <person name="Hallmann A."/>
            <person name="Hanikenne M."/>
            <person name="Hippler M."/>
            <person name="Inwood W."/>
            <person name="Jabbari K."/>
            <person name="Kalanon M."/>
            <person name="Kuras R."/>
            <person name="Lefebvre P.A."/>
            <person name="Lemaire S.D."/>
            <person name="Lobanov A.V."/>
            <person name="Lohr M."/>
            <person name="Manuell A."/>
            <person name="Meier I."/>
            <person name="Mets L."/>
            <person name="Mittag M."/>
            <person name="Mittelmeier T."/>
            <person name="Moroney J.V."/>
            <person name="Moseley J."/>
            <person name="Napoli C."/>
            <person name="Nedelcu A.M."/>
            <person name="Niyogi K."/>
            <person name="Novoselov S.V."/>
            <person name="Paulsen I.T."/>
            <person name="Pazour G."/>
            <person name="Purton S."/>
            <person name="Ral J.P."/>
            <person name="Riano-Pachon D.M."/>
            <person name="Riekhof W."/>
            <person name="Rymarquis L."/>
            <person name="Schroda M."/>
            <person name="Stern D."/>
            <person name="Umen J."/>
            <person name="Willows R."/>
            <person name="Wilson N."/>
            <person name="Zimmer S.L."/>
            <person name="Allmer J."/>
            <person name="Balk J."/>
            <person name="Bisova K."/>
            <person name="Chen C.J."/>
            <person name="Elias M."/>
            <person name="Gendler K."/>
            <person name="Hauser C."/>
            <person name="Lamb M.R."/>
            <person name="Ledford H."/>
            <person name="Long J.C."/>
            <person name="Minagawa J."/>
            <person name="Page M.D."/>
            <person name="Pan J."/>
            <person name="Pootakham W."/>
            <person name="Roje S."/>
            <person name="Rose A."/>
            <person name="Stahlberg E."/>
            <person name="Terauchi A.M."/>
            <person name="Yang P."/>
            <person name="Ball S."/>
            <person name="Bowler C."/>
            <person name="Dieckmann C.L."/>
            <person name="Gladyshev V.N."/>
            <person name="Green P."/>
            <person name="Jorgensen R."/>
            <person name="Mayfield S."/>
            <person name="Mueller-Roeber B."/>
            <person name="Rajamani S."/>
            <person name="Sayre R.T."/>
            <person name="Brokstein P."/>
            <person name="Dubchak I."/>
            <person name="Goodstein D."/>
            <person name="Hornick L."/>
            <person name="Huang Y.W."/>
            <person name="Jhaveri J."/>
            <person name="Luo Y."/>
            <person name="Martinez D."/>
            <person name="Ngau W.C."/>
            <person name="Otillar B."/>
            <person name="Poliakov A."/>
            <person name="Porter A."/>
            <person name="Szajkowski L."/>
            <person name="Werner G."/>
            <person name="Zhou K."/>
            <person name="Grigoriev I.V."/>
            <person name="Rokhsar D.S."/>
            <person name="Grossman A.R."/>
        </authorList>
    </citation>
    <scope>NUCLEOTIDE SEQUENCE [LARGE SCALE GENOMIC DNA]</scope>
    <source>
        <strain evidence="5">CC-503</strain>
        <strain evidence="4">CC-503 cw92 mt+</strain>
    </source>
</reference>
<dbReference type="PROSITE" id="PS50287">
    <property type="entry name" value="SRCR_2"/>
    <property type="match status" value="1"/>
</dbReference>
<organism evidence="4 5">
    <name type="scientific">Chlamydomonas reinhardtii</name>
    <name type="common">Chlamydomonas smithii</name>
    <dbReference type="NCBI Taxonomy" id="3055"/>
    <lineage>
        <taxon>Eukaryota</taxon>
        <taxon>Viridiplantae</taxon>
        <taxon>Chlorophyta</taxon>
        <taxon>core chlorophytes</taxon>
        <taxon>Chlorophyceae</taxon>
        <taxon>CS clade</taxon>
        <taxon>Chlamydomonadales</taxon>
        <taxon>Chlamydomonadaceae</taxon>
        <taxon>Chlamydomonas</taxon>
    </lineage>
</organism>
<dbReference type="RefSeq" id="XP_042919150.1">
    <property type="nucleotide sequence ID" value="XM_043068819.1"/>
</dbReference>
<dbReference type="KEGG" id="cre:CHLRE_12g543950v5"/>
<dbReference type="EMBL" id="CM008973">
    <property type="protein sequence ID" value="PNW76204.1"/>
    <property type="molecule type" value="Genomic_DNA"/>
</dbReference>
<dbReference type="AlphaFoldDB" id="A0A2K3D6Q4"/>
<dbReference type="GO" id="GO:0016020">
    <property type="term" value="C:membrane"/>
    <property type="evidence" value="ECO:0007669"/>
    <property type="project" value="InterPro"/>
</dbReference>
<dbReference type="InterPro" id="IPR036772">
    <property type="entry name" value="SRCR-like_dom_sf"/>
</dbReference>
<dbReference type="SUPFAM" id="SSF56487">
    <property type="entry name" value="SRCR-like"/>
    <property type="match status" value="1"/>
</dbReference>
<dbReference type="Gramene" id="PNW76204">
    <property type="protein sequence ID" value="PNW76204"/>
    <property type="gene ID" value="CHLRE_12g543950v5"/>
</dbReference>
<keyword evidence="5" id="KW-1185">Reference proteome</keyword>
<accession>A0A2K3D6Q4</accession>
<dbReference type="RefSeq" id="XP_042919149.1">
    <property type="nucleotide sequence ID" value="XM_043068818.1"/>
</dbReference>
<proteinExistence type="predicted"/>
<feature type="domain" description="SRCR" evidence="3">
    <location>
        <begin position="66"/>
        <end position="230"/>
    </location>
</feature>
<evidence type="ECO:0000256" key="1">
    <source>
        <dbReference type="ARBA" id="ARBA00023157"/>
    </source>
</evidence>
<dbReference type="Gene3D" id="3.10.250.10">
    <property type="entry name" value="SRCR-like domain"/>
    <property type="match status" value="1"/>
</dbReference>
<evidence type="ECO:0000256" key="2">
    <source>
        <dbReference type="SAM" id="MobiDB-lite"/>
    </source>
</evidence>
<dbReference type="EMBL" id="CM008973">
    <property type="protein sequence ID" value="PNW76203.1"/>
    <property type="molecule type" value="Genomic_DNA"/>
</dbReference>
<dbReference type="OrthoDB" id="547685at2759"/>
<protein>
    <recommendedName>
        <fullName evidence="3">SRCR domain-containing protein</fullName>
    </recommendedName>
</protein>